<evidence type="ECO:0000256" key="1">
    <source>
        <dbReference type="ARBA" id="ARBA00022605"/>
    </source>
</evidence>
<dbReference type="HAMAP" id="MF_00109">
    <property type="entry name" value="Shikimate_kinase"/>
    <property type="match status" value="1"/>
</dbReference>
<keyword evidence="6" id="KW-0057">Aromatic amino acid biosynthesis</keyword>
<name>A0A382JGE2_9ZZZZ</name>
<dbReference type="InterPro" id="IPR027417">
    <property type="entry name" value="P-loop_NTPase"/>
</dbReference>
<keyword evidence="3" id="KW-0547">Nucleotide-binding</keyword>
<dbReference type="Pfam" id="PF01202">
    <property type="entry name" value="SKI"/>
    <property type="match status" value="1"/>
</dbReference>
<dbReference type="Gene3D" id="3.40.50.300">
    <property type="entry name" value="P-loop containing nucleotide triphosphate hydrolases"/>
    <property type="match status" value="1"/>
</dbReference>
<evidence type="ECO:0000256" key="4">
    <source>
        <dbReference type="ARBA" id="ARBA00022777"/>
    </source>
</evidence>
<dbReference type="PRINTS" id="PR01100">
    <property type="entry name" value="SHIKIMTKNASE"/>
</dbReference>
<dbReference type="AlphaFoldDB" id="A0A382JGE2"/>
<proteinExistence type="inferred from homology"/>
<dbReference type="GO" id="GO:0009073">
    <property type="term" value="P:aromatic amino acid family biosynthetic process"/>
    <property type="evidence" value="ECO:0007669"/>
    <property type="project" value="UniProtKB-KW"/>
</dbReference>
<evidence type="ECO:0008006" key="8">
    <source>
        <dbReference type="Google" id="ProtNLM"/>
    </source>
</evidence>
<dbReference type="GO" id="GO:0005524">
    <property type="term" value="F:ATP binding"/>
    <property type="evidence" value="ECO:0007669"/>
    <property type="project" value="UniProtKB-KW"/>
</dbReference>
<keyword evidence="4" id="KW-0418">Kinase</keyword>
<dbReference type="InterPro" id="IPR000623">
    <property type="entry name" value="Shikimate_kinase/TSH1"/>
</dbReference>
<dbReference type="GO" id="GO:0008652">
    <property type="term" value="P:amino acid biosynthetic process"/>
    <property type="evidence" value="ECO:0007669"/>
    <property type="project" value="UniProtKB-KW"/>
</dbReference>
<evidence type="ECO:0000256" key="2">
    <source>
        <dbReference type="ARBA" id="ARBA00022679"/>
    </source>
</evidence>
<keyword evidence="2" id="KW-0808">Transferase</keyword>
<keyword evidence="5" id="KW-0067">ATP-binding</keyword>
<organism evidence="7">
    <name type="scientific">marine metagenome</name>
    <dbReference type="NCBI Taxonomy" id="408172"/>
    <lineage>
        <taxon>unclassified sequences</taxon>
        <taxon>metagenomes</taxon>
        <taxon>ecological metagenomes</taxon>
    </lineage>
</organism>
<dbReference type="PANTHER" id="PTHR21087:SF16">
    <property type="entry name" value="SHIKIMATE KINASE 1, CHLOROPLASTIC"/>
    <property type="match status" value="1"/>
</dbReference>
<keyword evidence="1" id="KW-0028">Amino-acid biosynthesis</keyword>
<dbReference type="CDD" id="cd00464">
    <property type="entry name" value="SK"/>
    <property type="match status" value="1"/>
</dbReference>
<sequence>MNIVLIGYRGTGKSVISKVLANIIHCQRYCLDDEIAKKAGKSISEIVKQQGWEKFREIEREVVERVSSEAQSSIIDCGGGVVLDDRNVTDLKRNGKVVLLTSSFEKIIHRVSRDLIRPPLEAALSFEEEQRKVLIERDPKYKAAADCTFDTSHLKPRQIAIKIIEHFKKKDWF</sequence>
<evidence type="ECO:0000256" key="6">
    <source>
        <dbReference type="ARBA" id="ARBA00023141"/>
    </source>
</evidence>
<reference evidence="7" key="1">
    <citation type="submission" date="2018-05" db="EMBL/GenBank/DDBJ databases">
        <authorList>
            <person name="Lanie J.A."/>
            <person name="Ng W.-L."/>
            <person name="Kazmierczak K.M."/>
            <person name="Andrzejewski T.M."/>
            <person name="Davidsen T.M."/>
            <person name="Wayne K.J."/>
            <person name="Tettelin H."/>
            <person name="Glass J.I."/>
            <person name="Rusch D."/>
            <person name="Podicherti R."/>
            <person name="Tsui H.-C.T."/>
            <person name="Winkler M.E."/>
        </authorList>
    </citation>
    <scope>NUCLEOTIDE SEQUENCE</scope>
</reference>
<dbReference type="GO" id="GO:0005829">
    <property type="term" value="C:cytosol"/>
    <property type="evidence" value="ECO:0007669"/>
    <property type="project" value="TreeGrafter"/>
</dbReference>
<evidence type="ECO:0000313" key="7">
    <source>
        <dbReference type="EMBL" id="SVC11374.1"/>
    </source>
</evidence>
<accession>A0A382JGE2</accession>
<protein>
    <recommendedName>
        <fullName evidence="8">Shikimate kinase</fullName>
    </recommendedName>
</protein>
<dbReference type="PANTHER" id="PTHR21087">
    <property type="entry name" value="SHIKIMATE KINASE"/>
    <property type="match status" value="1"/>
</dbReference>
<dbReference type="InterPro" id="IPR031322">
    <property type="entry name" value="Shikimate/glucono_kinase"/>
</dbReference>
<dbReference type="SUPFAM" id="SSF52540">
    <property type="entry name" value="P-loop containing nucleoside triphosphate hydrolases"/>
    <property type="match status" value="1"/>
</dbReference>
<dbReference type="GO" id="GO:0004765">
    <property type="term" value="F:shikimate kinase activity"/>
    <property type="evidence" value="ECO:0007669"/>
    <property type="project" value="TreeGrafter"/>
</dbReference>
<dbReference type="EMBL" id="UINC01074310">
    <property type="protein sequence ID" value="SVC11374.1"/>
    <property type="molecule type" value="Genomic_DNA"/>
</dbReference>
<gene>
    <name evidence="7" type="ORF">METZ01_LOCUS264228</name>
</gene>
<evidence type="ECO:0000256" key="3">
    <source>
        <dbReference type="ARBA" id="ARBA00022741"/>
    </source>
</evidence>
<evidence type="ECO:0000256" key="5">
    <source>
        <dbReference type="ARBA" id="ARBA00022840"/>
    </source>
</evidence>